<protein>
    <recommendedName>
        <fullName evidence="3">Lipoprotein</fullName>
    </recommendedName>
</protein>
<dbReference type="OrthoDB" id="9762883at2"/>
<dbReference type="EMBL" id="CP001720">
    <property type="protein sequence ID" value="ACV63368.1"/>
    <property type="molecule type" value="Genomic_DNA"/>
</dbReference>
<dbReference type="AlphaFoldDB" id="C8W0X2"/>
<sequence>MKKTVLIVFILLLSISLFGCTNKINDAQLKKEGQHQEEQQLTDGSDKTAIASLVEDFGGKLQTVSLQAPPNIVSKSIQENYGDFISPTLLAEWLSKPENAPGRVLSSPWPDRIEILNIMKLSEQTYKVIGNIIDITSVEKVNGGTAAKQPITLVVEKIENRWVINAVTLGTYEQTNSIVYKNTQYGFNFSLPVSWNGYSIVTNKWEGLAIGNGETVETGPMISIRHPQWTSENRRQDIPIMIFSLNQWDSLQQEKFHIGAAPIGPKELGRNTRYVFALPARYNFAFPPGYEEVEKILESNPLQANE</sequence>
<dbReference type="PROSITE" id="PS51257">
    <property type="entry name" value="PROKAR_LIPOPROTEIN"/>
    <property type="match status" value="1"/>
</dbReference>
<dbReference type="Proteomes" id="UP000002217">
    <property type="component" value="Chromosome"/>
</dbReference>
<dbReference type="KEGG" id="dae:Dtox_2575"/>
<reference evidence="1 2" key="1">
    <citation type="journal article" date="2009" name="Stand. Genomic Sci.">
        <title>Complete genome sequence of Desulfotomaculum acetoxidans type strain (5575).</title>
        <authorList>
            <person name="Spring S."/>
            <person name="Lapidus A."/>
            <person name="Schroder M."/>
            <person name="Gleim D."/>
            <person name="Sims D."/>
            <person name="Meincke L."/>
            <person name="Glavina Del Rio T."/>
            <person name="Tice H."/>
            <person name="Copeland A."/>
            <person name="Cheng J.F."/>
            <person name="Lucas S."/>
            <person name="Chen F."/>
            <person name="Nolan M."/>
            <person name="Bruce D."/>
            <person name="Goodwin L."/>
            <person name="Pitluck S."/>
            <person name="Ivanova N."/>
            <person name="Mavromatis K."/>
            <person name="Mikhailova N."/>
            <person name="Pati A."/>
            <person name="Chen A."/>
            <person name="Palaniappan K."/>
            <person name="Land M."/>
            <person name="Hauser L."/>
            <person name="Chang Y.J."/>
            <person name="Jeffries C.D."/>
            <person name="Chain P."/>
            <person name="Saunders E."/>
            <person name="Brettin T."/>
            <person name="Detter J.C."/>
            <person name="Goker M."/>
            <person name="Bristow J."/>
            <person name="Eisen J.A."/>
            <person name="Markowitz V."/>
            <person name="Hugenholtz P."/>
            <person name="Kyrpides N.C."/>
            <person name="Klenk H.P."/>
            <person name="Han C."/>
        </authorList>
    </citation>
    <scope>NUCLEOTIDE SEQUENCE [LARGE SCALE GENOMIC DNA]</scope>
    <source>
        <strain evidence="2">ATCC 49208 / DSM 771 / VKM B-1644</strain>
    </source>
</reference>
<dbReference type="eggNOG" id="COG4219">
    <property type="taxonomic scope" value="Bacteria"/>
</dbReference>
<gene>
    <name evidence="1" type="ordered locus">Dtox_2575</name>
</gene>
<dbReference type="RefSeq" id="WP_015758063.1">
    <property type="nucleotide sequence ID" value="NC_013216.1"/>
</dbReference>
<evidence type="ECO:0000313" key="2">
    <source>
        <dbReference type="Proteomes" id="UP000002217"/>
    </source>
</evidence>
<dbReference type="STRING" id="485916.Dtox_2575"/>
<accession>C8W0X2</accession>
<dbReference type="HOGENOM" id="CLU_908286_0_0_9"/>
<organism evidence="1 2">
    <name type="scientific">Desulfofarcimen acetoxidans (strain ATCC 49208 / DSM 771 / KCTC 5769 / VKM B-1644 / 5575)</name>
    <name type="common">Desulfotomaculum acetoxidans</name>
    <dbReference type="NCBI Taxonomy" id="485916"/>
    <lineage>
        <taxon>Bacteria</taxon>
        <taxon>Bacillati</taxon>
        <taxon>Bacillota</taxon>
        <taxon>Clostridia</taxon>
        <taxon>Eubacteriales</taxon>
        <taxon>Peptococcaceae</taxon>
        <taxon>Desulfofarcimen</taxon>
    </lineage>
</organism>
<proteinExistence type="predicted"/>
<keyword evidence="2" id="KW-1185">Reference proteome</keyword>
<evidence type="ECO:0008006" key="3">
    <source>
        <dbReference type="Google" id="ProtNLM"/>
    </source>
</evidence>
<name>C8W0X2_DESAS</name>
<evidence type="ECO:0000313" key="1">
    <source>
        <dbReference type="EMBL" id="ACV63368.1"/>
    </source>
</evidence>